<dbReference type="InterPro" id="IPR004113">
    <property type="entry name" value="FAD-bd_oxidored_4_C"/>
</dbReference>
<dbReference type="InterPro" id="IPR016164">
    <property type="entry name" value="FAD-linked_Oxase-like_C"/>
</dbReference>
<dbReference type="InterPro" id="IPR017900">
    <property type="entry name" value="4Fe4S_Fe_S_CS"/>
</dbReference>
<evidence type="ECO:0000256" key="6">
    <source>
        <dbReference type="ARBA" id="ARBA00022946"/>
    </source>
</evidence>
<dbReference type="GO" id="GO:0004458">
    <property type="term" value="F:D-lactate dehydrogenase (cytochrome) activity"/>
    <property type="evidence" value="ECO:0007669"/>
    <property type="project" value="UniProtKB-EC"/>
</dbReference>
<name>A0A6J6XNF3_9ZZZZ</name>
<keyword evidence="4" id="KW-0285">Flavoprotein</keyword>
<dbReference type="GO" id="GO:0051536">
    <property type="term" value="F:iron-sulfur cluster binding"/>
    <property type="evidence" value="ECO:0007669"/>
    <property type="project" value="InterPro"/>
</dbReference>
<organism evidence="12">
    <name type="scientific">freshwater metagenome</name>
    <dbReference type="NCBI Taxonomy" id="449393"/>
    <lineage>
        <taxon>unclassified sequences</taxon>
        <taxon>metagenomes</taxon>
        <taxon>ecological metagenomes</taxon>
    </lineage>
</organism>
<evidence type="ECO:0000256" key="3">
    <source>
        <dbReference type="ARBA" id="ARBA00008000"/>
    </source>
</evidence>
<dbReference type="SUPFAM" id="SSF55103">
    <property type="entry name" value="FAD-linked oxidases, C-terminal domain"/>
    <property type="match status" value="1"/>
</dbReference>
<evidence type="ECO:0000259" key="10">
    <source>
        <dbReference type="PROSITE" id="PS51379"/>
    </source>
</evidence>
<keyword evidence="5" id="KW-0274">FAD</keyword>
<evidence type="ECO:0000256" key="8">
    <source>
        <dbReference type="ARBA" id="ARBA00023128"/>
    </source>
</evidence>
<dbReference type="PANTHER" id="PTHR11748">
    <property type="entry name" value="D-LACTATE DEHYDROGENASE"/>
    <property type="match status" value="1"/>
</dbReference>
<evidence type="ECO:0000256" key="1">
    <source>
        <dbReference type="ARBA" id="ARBA00001974"/>
    </source>
</evidence>
<dbReference type="GO" id="GO:0008720">
    <property type="term" value="F:D-lactate dehydrogenase (NAD+) activity"/>
    <property type="evidence" value="ECO:0007669"/>
    <property type="project" value="TreeGrafter"/>
</dbReference>
<dbReference type="AlphaFoldDB" id="A0A6J6XNF3"/>
<evidence type="ECO:0000256" key="7">
    <source>
        <dbReference type="ARBA" id="ARBA00023002"/>
    </source>
</evidence>
<dbReference type="Gene3D" id="3.30.465.10">
    <property type="match status" value="1"/>
</dbReference>
<evidence type="ECO:0000259" key="11">
    <source>
        <dbReference type="PROSITE" id="PS51387"/>
    </source>
</evidence>
<dbReference type="PANTHER" id="PTHR11748:SF111">
    <property type="entry name" value="D-LACTATE DEHYDROGENASE, MITOCHONDRIAL-RELATED"/>
    <property type="match status" value="1"/>
</dbReference>
<evidence type="ECO:0000256" key="9">
    <source>
        <dbReference type="ARBA" id="ARBA00038897"/>
    </source>
</evidence>
<gene>
    <name evidence="12" type="ORF">UFOPK3056_00365</name>
</gene>
<feature type="domain" description="4Fe-4S ferredoxin-type" evidence="10">
    <location>
        <begin position="526"/>
        <end position="557"/>
    </location>
</feature>
<dbReference type="Gene3D" id="3.30.43.10">
    <property type="entry name" value="Uridine Diphospho-n-acetylenolpyruvylglucosamine Reductase, domain 2"/>
    <property type="match status" value="1"/>
</dbReference>
<dbReference type="SUPFAM" id="SSF56176">
    <property type="entry name" value="FAD-binding/transporter-associated domain-like"/>
    <property type="match status" value="1"/>
</dbReference>
<proteinExistence type="inferred from homology"/>
<dbReference type="EMBL" id="CAFAAR010000018">
    <property type="protein sequence ID" value="CAB4798820.1"/>
    <property type="molecule type" value="Genomic_DNA"/>
</dbReference>
<keyword evidence="6" id="KW-0809">Transit peptide</keyword>
<comment type="cofactor">
    <cofactor evidence="1">
        <name>FAD</name>
        <dbReference type="ChEBI" id="CHEBI:57692"/>
    </cofactor>
</comment>
<dbReference type="EC" id="1.1.2.4" evidence="9"/>
<dbReference type="PROSITE" id="PS51379">
    <property type="entry name" value="4FE4S_FER_2"/>
    <property type="match status" value="1"/>
</dbReference>
<evidence type="ECO:0000256" key="4">
    <source>
        <dbReference type="ARBA" id="ARBA00022630"/>
    </source>
</evidence>
<dbReference type="GO" id="GO:0071949">
    <property type="term" value="F:FAD binding"/>
    <property type="evidence" value="ECO:0007669"/>
    <property type="project" value="InterPro"/>
</dbReference>
<dbReference type="PROSITE" id="PS51387">
    <property type="entry name" value="FAD_PCMH"/>
    <property type="match status" value="1"/>
</dbReference>
<dbReference type="Pfam" id="PF01565">
    <property type="entry name" value="FAD_binding_4"/>
    <property type="match status" value="1"/>
</dbReference>
<comment type="similarity">
    <text evidence="3">Belongs to the FAD-binding oxidoreductase/transferase type 4 family.</text>
</comment>
<accession>A0A6J6XNF3</accession>
<dbReference type="PROSITE" id="PS00198">
    <property type="entry name" value="4FE4S_FER_1"/>
    <property type="match status" value="1"/>
</dbReference>
<dbReference type="InterPro" id="IPR016169">
    <property type="entry name" value="FAD-bd_PCMH_sub2"/>
</dbReference>
<dbReference type="Pfam" id="PF13183">
    <property type="entry name" value="Fer4_8"/>
    <property type="match status" value="1"/>
</dbReference>
<dbReference type="InterPro" id="IPR036318">
    <property type="entry name" value="FAD-bd_PCMH-like_sf"/>
</dbReference>
<comment type="subcellular location">
    <subcellularLocation>
        <location evidence="2">Mitochondrion</location>
    </subcellularLocation>
</comment>
<protein>
    <recommendedName>
        <fullName evidence="9">D-lactate dehydrogenase (cytochrome)</fullName>
        <ecNumber evidence="9">1.1.2.4</ecNumber>
    </recommendedName>
</protein>
<evidence type="ECO:0000256" key="5">
    <source>
        <dbReference type="ARBA" id="ARBA00022827"/>
    </source>
</evidence>
<reference evidence="12" key="1">
    <citation type="submission" date="2020-05" db="EMBL/GenBank/DDBJ databases">
        <authorList>
            <person name="Chiriac C."/>
            <person name="Salcher M."/>
            <person name="Ghai R."/>
            <person name="Kavagutti S V."/>
        </authorList>
    </citation>
    <scope>NUCLEOTIDE SEQUENCE</scope>
</reference>
<keyword evidence="8" id="KW-0496">Mitochondrion</keyword>
<dbReference type="GO" id="GO:1903457">
    <property type="term" value="P:lactate catabolic process"/>
    <property type="evidence" value="ECO:0007669"/>
    <property type="project" value="TreeGrafter"/>
</dbReference>
<evidence type="ECO:0000256" key="2">
    <source>
        <dbReference type="ARBA" id="ARBA00004173"/>
    </source>
</evidence>
<dbReference type="InterPro" id="IPR009051">
    <property type="entry name" value="Helical_ferredxn"/>
</dbReference>
<dbReference type="Gene3D" id="1.10.1060.10">
    <property type="entry name" value="Alpha-helical ferredoxin"/>
    <property type="match status" value="1"/>
</dbReference>
<feature type="domain" description="FAD-binding PCMH-type" evidence="11">
    <location>
        <begin position="35"/>
        <end position="263"/>
    </location>
</feature>
<dbReference type="Gene3D" id="3.30.70.2740">
    <property type="match status" value="1"/>
</dbReference>
<dbReference type="InterPro" id="IPR016166">
    <property type="entry name" value="FAD-bd_PCMH"/>
</dbReference>
<dbReference type="InterPro" id="IPR006094">
    <property type="entry name" value="Oxid_FAD_bind_N"/>
</dbReference>
<dbReference type="Pfam" id="PF02913">
    <property type="entry name" value="FAD-oxidase_C"/>
    <property type="match status" value="1"/>
</dbReference>
<dbReference type="SUPFAM" id="SSF46548">
    <property type="entry name" value="alpha-helical ferredoxin"/>
    <property type="match status" value="1"/>
</dbReference>
<sequence length="931" mass="99501">MTSKALLTALESAVPDGISSEFFDRRAMASDASHYLLTPSVIVRPTSATQVGDIFRISHEHAVGLTFRSGGTSLSGQGVSSGLLVDTRKNFREIEVLDGGTRARVQPGATVKQVNIALAKYGKKLGPDPASEIACTIGGVVANNSSGMACGTEFNSYATLDSLTLILPSGTVIDTSKTDADSQLKAKEPQLYEGLAKLRDRVTSNSASVSKIASLYSIKNTMGYALNAFVDYQKPVDILAHLIVGSEGTLAFIAEVTFRTVPLLQKSATGLLIFNNLGDATSALPVLKSSNAAVIELLDTSSLRVAQREHMADSVLSGITFDQHAALLLEYQDSSDEGLAVQVANAMNVLGELPIANTSLSTDSAIRNELWYARKGLYAAVAGNRPSGTTAILEDIAVPMNALHETTMQLAQLLQKHKYRESVIFGHAKDGNLHFLLNEEFDKPELLQRYQDFTEDMVSLVLGQNGSLKAEHGTGRIMAPYVRRQCGDELYEVMVSVKKLCDPTNLLNPGVMINENELVHIEDLKINPTVDPEVDRCVECGYCEPVCPSKNLTITPRQRIVIRRAMEDARVAGDAKTLKELTQRYDYDGIQTCAADSMCAVACPVDIDTGALVKRLRAEEQSSSAQALGVLAVNKWGSATSLLGRVMNLTSAMPSALVVGANSIVRKIIGADNLPLWNKDLPKGGLVRKGLVNSKAEAIYFPSCVNSMFGAGTGNIGVESAFLALCHRAGIEVAVPETIAGLCCGTPWKSKGLSQGFESMVAKTGMALLESSAGRGIPVVCDATSCTDGLAELIANDATLSQIRVQDVLAFVADHVLPKLQIAKKIESIALHPTCSGVQLGLNAKMELIGQAVANNVYIPENWACCGFAGDRGLLHPELTESATQAEAREISSRNFSAYASSNRPCEIGMSQATGQTYIHLLEILEEVSRG</sequence>
<dbReference type="GO" id="GO:0005739">
    <property type="term" value="C:mitochondrion"/>
    <property type="evidence" value="ECO:0007669"/>
    <property type="project" value="UniProtKB-SubCell"/>
</dbReference>
<dbReference type="InterPro" id="IPR017896">
    <property type="entry name" value="4Fe4S_Fe-S-bd"/>
</dbReference>
<evidence type="ECO:0000313" key="12">
    <source>
        <dbReference type="EMBL" id="CAB4798820.1"/>
    </source>
</evidence>
<dbReference type="InterPro" id="IPR016167">
    <property type="entry name" value="FAD-bd_PCMH_sub1"/>
</dbReference>
<keyword evidence="7" id="KW-0560">Oxidoreductase</keyword>